<evidence type="ECO:0000313" key="2">
    <source>
        <dbReference type="Proteomes" id="UP000007148"/>
    </source>
</evidence>
<evidence type="ECO:0000313" key="1">
    <source>
        <dbReference type="EMBL" id="CCA76943.1"/>
    </source>
</evidence>
<keyword evidence="2" id="KW-1185">Reference proteome</keyword>
<proteinExistence type="predicted"/>
<dbReference type="EMBL" id="CAFZ01001128">
    <property type="protein sequence ID" value="CCA76943.1"/>
    <property type="molecule type" value="Genomic_DNA"/>
</dbReference>
<dbReference type="AlphaFoldDB" id="G4U050"/>
<name>G4U050_SERID</name>
<dbReference type="InParanoid" id="G4U050"/>
<dbReference type="HOGENOM" id="CLU_2612587_0_0_1"/>
<reference evidence="1 2" key="1">
    <citation type="journal article" date="2011" name="PLoS Pathog.">
        <title>Endophytic Life Strategies Decoded by Genome and Transcriptome Analyses of the Mutualistic Root Symbiont Piriformospora indica.</title>
        <authorList>
            <person name="Zuccaro A."/>
            <person name="Lahrmann U."/>
            <person name="Guldener U."/>
            <person name="Langen G."/>
            <person name="Pfiffi S."/>
            <person name="Biedenkopf D."/>
            <person name="Wong P."/>
            <person name="Samans B."/>
            <person name="Grimm C."/>
            <person name="Basiewicz M."/>
            <person name="Murat C."/>
            <person name="Martin F."/>
            <person name="Kogel K.H."/>
        </authorList>
    </citation>
    <scope>NUCLEOTIDE SEQUENCE [LARGE SCALE GENOMIC DNA]</scope>
    <source>
        <strain evidence="1 2">DSM 11827</strain>
    </source>
</reference>
<organism evidence="1 2">
    <name type="scientific">Serendipita indica (strain DSM 11827)</name>
    <name type="common">Root endophyte fungus</name>
    <name type="synonym">Piriformospora indica</name>
    <dbReference type="NCBI Taxonomy" id="1109443"/>
    <lineage>
        <taxon>Eukaryota</taxon>
        <taxon>Fungi</taxon>
        <taxon>Dikarya</taxon>
        <taxon>Basidiomycota</taxon>
        <taxon>Agaricomycotina</taxon>
        <taxon>Agaricomycetes</taxon>
        <taxon>Sebacinales</taxon>
        <taxon>Serendipitaceae</taxon>
        <taxon>Serendipita</taxon>
    </lineage>
</organism>
<accession>G4U050</accession>
<gene>
    <name evidence="1" type="ORF">PIIN_10926</name>
</gene>
<protein>
    <submittedName>
        <fullName evidence="1">Uncharacterized protein</fullName>
    </submittedName>
</protein>
<feature type="non-terminal residue" evidence="1">
    <location>
        <position position="79"/>
    </location>
</feature>
<dbReference type="Proteomes" id="UP000007148">
    <property type="component" value="Unassembled WGS sequence"/>
</dbReference>
<sequence length="79" mass="9081">SSTEGSKSELLLLLMDVGAKATTISPSISFALVEYIWSTLENGEQEKWRVNLSSRRRVPRCTRPRCQAWGYSCIRRFRT</sequence>
<comment type="caution">
    <text evidence="1">The sequence shown here is derived from an EMBL/GenBank/DDBJ whole genome shotgun (WGS) entry which is preliminary data.</text>
</comment>